<comment type="caution">
    <text evidence="4">The sequence shown here is derived from an EMBL/GenBank/DDBJ whole genome shotgun (WGS) entry which is preliminary data.</text>
</comment>
<dbReference type="EMBL" id="BMGG01000010">
    <property type="protein sequence ID" value="GGC86193.1"/>
    <property type="molecule type" value="Genomic_DNA"/>
</dbReference>
<feature type="domain" description="HTH tetR-type" evidence="3">
    <location>
        <begin position="17"/>
        <end position="77"/>
    </location>
</feature>
<dbReference type="GO" id="GO:0003677">
    <property type="term" value="F:DNA binding"/>
    <property type="evidence" value="ECO:0007669"/>
    <property type="project" value="UniProtKB-UniRule"/>
</dbReference>
<reference evidence="4" key="2">
    <citation type="submission" date="2020-09" db="EMBL/GenBank/DDBJ databases">
        <authorList>
            <person name="Sun Q."/>
            <person name="Zhou Y."/>
        </authorList>
    </citation>
    <scope>NUCLEOTIDE SEQUENCE</scope>
    <source>
        <strain evidence="4">CGMCC 1.12919</strain>
    </source>
</reference>
<gene>
    <name evidence="4" type="ORF">GCM10010994_50110</name>
</gene>
<dbReference type="Pfam" id="PF00440">
    <property type="entry name" value="TetR_N"/>
    <property type="match status" value="1"/>
</dbReference>
<dbReference type="Proteomes" id="UP000637002">
    <property type="component" value="Unassembled WGS sequence"/>
</dbReference>
<dbReference type="Gene3D" id="1.10.357.10">
    <property type="entry name" value="Tetracycline Repressor, domain 2"/>
    <property type="match status" value="1"/>
</dbReference>
<dbReference type="RefSeq" id="WP_244642197.1">
    <property type="nucleotide sequence ID" value="NZ_BMGG01000010.1"/>
</dbReference>
<proteinExistence type="predicted"/>
<evidence type="ECO:0000256" key="1">
    <source>
        <dbReference type="ARBA" id="ARBA00023125"/>
    </source>
</evidence>
<evidence type="ECO:0000313" key="4">
    <source>
        <dbReference type="EMBL" id="GGC86193.1"/>
    </source>
</evidence>
<organism evidence="4 5">
    <name type="scientific">Chelatococcus reniformis</name>
    <dbReference type="NCBI Taxonomy" id="1494448"/>
    <lineage>
        <taxon>Bacteria</taxon>
        <taxon>Pseudomonadati</taxon>
        <taxon>Pseudomonadota</taxon>
        <taxon>Alphaproteobacteria</taxon>
        <taxon>Hyphomicrobiales</taxon>
        <taxon>Chelatococcaceae</taxon>
        <taxon>Chelatococcus</taxon>
    </lineage>
</organism>
<sequence>MEPKRKAVGGQEVGGSSVVRERLLGAAVDCLIDLGVAGTTTLAVQRRAQVSRGALLHYFPSRAALLAASVTELVRRNEQAVALSLAQLAKPKDRLEAAVNALAFAARQPAYLAELELWAVARTDAALKHTLILAERTARRDIERVSAELFGMWAEAEAYTEMIALTQHFMRGLAISENLGSSPARRKRLIAAWTQAMRLMLGRRAGASRATG</sequence>
<dbReference type="SUPFAM" id="SSF46689">
    <property type="entry name" value="Homeodomain-like"/>
    <property type="match status" value="1"/>
</dbReference>
<accession>A0A916UTK3</accession>
<keyword evidence="5" id="KW-1185">Reference proteome</keyword>
<dbReference type="InterPro" id="IPR009057">
    <property type="entry name" value="Homeodomain-like_sf"/>
</dbReference>
<evidence type="ECO:0000313" key="5">
    <source>
        <dbReference type="Proteomes" id="UP000637002"/>
    </source>
</evidence>
<reference evidence="4" key="1">
    <citation type="journal article" date="2014" name="Int. J. Syst. Evol. Microbiol.">
        <title>Complete genome sequence of Corynebacterium casei LMG S-19264T (=DSM 44701T), isolated from a smear-ripened cheese.</title>
        <authorList>
            <consortium name="US DOE Joint Genome Institute (JGI-PGF)"/>
            <person name="Walter F."/>
            <person name="Albersmeier A."/>
            <person name="Kalinowski J."/>
            <person name="Ruckert C."/>
        </authorList>
    </citation>
    <scope>NUCLEOTIDE SEQUENCE</scope>
    <source>
        <strain evidence="4">CGMCC 1.12919</strain>
    </source>
</reference>
<dbReference type="PROSITE" id="PS50977">
    <property type="entry name" value="HTH_TETR_2"/>
    <property type="match status" value="1"/>
</dbReference>
<name>A0A916UTK3_9HYPH</name>
<dbReference type="InterPro" id="IPR001647">
    <property type="entry name" value="HTH_TetR"/>
</dbReference>
<feature type="DNA-binding region" description="H-T-H motif" evidence="2">
    <location>
        <begin position="40"/>
        <end position="59"/>
    </location>
</feature>
<evidence type="ECO:0000259" key="3">
    <source>
        <dbReference type="PROSITE" id="PS50977"/>
    </source>
</evidence>
<evidence type="ECO:0000256" key="2">
    <source>
        <dbReference type="PROSITE-ProRule" id="PRU00335"/>
    </source>
</evidence>
<protein>
    <recommendedName>
        <fullName evidence="3">HTH tetR-type domain-containing protein</fullName>
    </recommendedName>
</protein>
<dbReference type="AlphaFoldDB" id="A0A916UTK3"/>
<keyword evidence="1 2" id="KW-0238">DNA-binding</keyword>